<comment type="caution">
    <text evidence="10">Lacks conserved residue(s) required for the propagation of feature annotation.</text>
</comment>
<dbReference type="FunFam" id="3.40.630.10:FF:000084">
    <property type="entry name" value="Carboxypeptidase B2"/>
    <property type="match status" value="1"/>
</dbReference>
<evidence type="ECO:0000256" key="10">
    <source>
        <dbReference type="PROSITE-ProRule" id="PRU01379"/>
    </source>
</evidence>
<accession>A0AAW0DKE9</accession>
<evidence type="ECO:0000313" key="14">
    <source>
        <dbReference type="EMBL" id="KAK7051724.1"/>
    </source>
</evidence>
<dbReference type="AlphaFoldDB" id="A0AAW0DKE9"/>
<dbReference type="CDD" id="cd03860">
    <property type="entry name" value="M14_CP_A-B_like"/>
    <property type="match status" value="1"/>
</dbReference>
<comment type="similarity">
    <text evidence="2 10">Belongs to the peptidase M14 family.</text>
</comment>
<feature type="signal peptide" evidence="12">
    <location>
        <begin position="1"/>
        <end position="31"/>
    </location>
</feature>
<evidence type="ECO:0000256" key="2">
    <source>
        <dbReference type="ARBA" id="ARBA00005988"/>
    </source>
</evidence>
<evidence type="ECO:0000256" key="5">
    <source>
        <dbReference type="ARBA" id="ARBA00022723"/>
    </source>
</evidence>
<keyword evidence="5" id="KW-0479">Metal-binding</keyword>
<evidence type="ECO:0000256" key="1">
    <source>
        <dbReference type="ARBA" id="ARBA00001947"/>
    </source>
</evidence>
<dbReference type="GO" id="GO:0004181">
    <property type="term" value="F:metallocarboxypeptidase activity"/>
    <property type="evidence" value="ECO:0007669"/>
    <property type="project" value="InterPro"/>
</dbReference>
<gene>
    <name evidence="14" type="ORF">R3P38DRAFT_2602936</name>
</gene>
<keyword evidence="4" id="KW-0645">Protease</keyword>
<evidence type="ECO:0000256" key="11">
    <source>
        <dbReference type="SAM" id="MobiDB-lite"/>
    </source>
</evidence>
<proteinExistence type="inferred from homology"/>
<feature type="compositionally biased region" description="Basic residues" evidence="11">
    <location>
        <begin position="306"/>
        <end position="315"/>
    </location>
</feature>
<keyword evidence="3 14" id="KW-0121">Carboxypeptidase</keyword>
<reference evidence="14 15" key="1">
    <citation type="journal article" date="2024" name="J Genomics">
        <title>Draft genome sequencing and assembly of Favolaschia claudopus CIRM-BRFM 2984 isolated from oak limbs.</title>
        <authorList>
            <person name="Navarro D."/>
            <person name="Drula E."/>
            <person name="Chaduli D."/>
            <person name="Cazenave R."/>
            <person name="Ahrendt S."/>
            <person name="Wang J."/>
            <person name="Lipzen A."/>
            <person name="Daum C."/>
            <person name="Barry K."/>
            <person name="Grigoriev I.V."/>
            <person name="Favel A."/>
            <person name="Rosso M.N."/>
            <person name="Martin F."/>
        </authorList>
    </citation>
    <scope>NUCLEOTIDE SEQUENCE [LARGE SCALE GENOMIC DNA]</scope>
    <source>
        <strain evidence="14 15">CIRM-BRFM 2984</strain>
    </source>
</reference>
<dbReference type="GO" id="GO:0006508">
    <property type="term" value="P:proteolysis"/>
    <property type="evidence" value="ECO:0007669"/>
    <property type="project" value="UniProtKB-KW"/>
</dbReference>
<evidence type="ECO:0000256" key="9">
    <source>
        <dbReference type="ARBA" id="ARBA00023049"/>
    </source>
</evidence>
<dbReference type="Gene3D" id="3.40.630.10">
    <property type="entry name" value="Zn peptidases"/>
    <property type="match status" value="1"/>
</dbReference>
<dbReference type="SUPFAM" id="SSF53187">
    <property type="entry name" value="Zn-dependent exopeptidases"/>
    <property type="match status" value="1"/>
</dbReference>
<evidence type="ECO:0000313" key="15">
    <source>
        <dbReference type="Proteomes" id="UP001362999"/>
    </source>
</evidence>
<sequence length="487" mass="54150">MGSKRYLDLPPSIWNLLLWTLPFLLSHNVAAHDQQAFRIGPHPHPQVDGVLRRFTPDSLDGLESVLDIAQSHDLDIWQIGSDAVPHVDIYSNSPLPSSLLSTPHSIRNISTHAPSRELKRDSEDWDLTSLENTTFHAEFHRQPDVDAFIFEMARLHPESVSVLRLGHSAEEREMLGMKISTSTLTLTPGAKEKLGFVVLGPQHAREWVATSTALYLAHALLSNSSEANSLSSLLDVYDFHIIPSPNPDGYVHTWDVDRFWYKNRQIVGPNAKCIGIDMNRNWGSHWKPHAKGPLLWTSASSDELKKNKKNKKKNKTPADPCSHWYPGHRAFEAPEVNNLANYITKVNGIGRGAGKGGGGGGVVAMVDLRSYGQMLATPYSYKCDHLPKDNEDQMEALLGAAQAARSVHGTSFTTGRLCELLYRAPGNILDYVYQTAGIKYAYAAFLRDTGTYGFAIPPEWIRPVGEETGVLVDYLARFVARQRGIPM</sequence>
<feature type="chain" id="PRO_5043418283" evidence="12">
    <location>
        <begin position="32"/>
        <end position="487"/>
    </location>
</feature>
<comment type="caution">
    <text evidence="14">The sequence shown here is derived from an EMBL/GenBank/DDBJ whole genome shotgun (WGS) entry which is preliminary data.</text>
</comment>
<keyword evidence="6 12" id="KW-0732">Signal</keyword>
<evidence type="ECO:0000259" key="13">
    <source>
        <dbReference type="PROSITE" id="PS52035"/>
    </source>
</evidence>
<feature type="domain" description="Peptidase M14" evidence="13">
    <location>
        <begin position="138"/>
        <end position="479"/>
    </location>
</feature>
<dbReference type="GO" id="GO:0005615">
    <property type="term" value="C:extracellular space"/>
    <property type="evidence" value="ECO:0007669"/>
    <property type="project" value="TreeGrafter"/>
</dbReference>
<dbReference type="EMBL" id="JAWWNJ010000007">
    <property type="protein sequence ID" value="KAK7051724.1"/>
    <property type="molecule type" value="Genomic_DNA"/>
</dbReference>
<keyword evidence="8" id="KW-0862">Zinc</keyword>
<evidence type="ECO:0000256" key="12">
    <source>
        <dbReference type="SAM" id="SignalP"/>
    </source>
</evidence>
<evidence type="ECO:0000256" key="3">
    <source>
        <dbReference type="ARBA" id="ARBA00022645"/>
    </source>
</evidence>
<evidence type="ECO:0000256" key="6">
    <source>
        <dbReference type="ARBA" id="ARBA00022729"/>
    </source>
</evidence>
<evidence type="ECO:0000256" key="8">
    <source>
        <dbReference type="ARBA" id="ARBA00022833"/>
    </source>
</evidence>
<name>A0AAW0DKE9_9AGAR</name>
<feature type="region of interest" description="Disordered" evidence="11">
    <location>
        <begin position="304"/>
        <end position="323"/>
    </location>
</feature>
<keyword evidence="15" id="KW-1185">Reference proteome</keyword>
<dbReference type="SMART" id="SM00631">
    <property type="entry name" value="Zn_pept"/>
    <property type="match status" value="1"/>
</dbReference>
<dbReference type="PROSITE" id="PS52035">
    <property type="entry name" value="PEPTIDASE_M14"/>
    <property type="match status" value="1"/>
</dbReference>
<dbReference type="Pfam" id="PF00246">
    <property type="entry name" value="Peptidase_M14"/>
    <property type="match status" value="1"/>
</dbReference>
<dbReference type="PANTHER" id="PTHR11705">
    <property type="entry name" value="PROTEASE FAMILY M14 CARBOXYPEPTIDASE A,B"/>
    <property type="match status" value="1"/>
</dbReference>
<evidence type="ECO:0000256" key="4">
    <source>
        <dbReference type="ARBA" id="ARBA00022670"/>
    </source>
</evidence>
<dbReference type="InterPro" id="IPR000834">
    <property type="entry name" value="Peptidase_M14"/>
</dbReference>
<dbReference type="PANTHER" id="PTHR11705:SF143">
    <property type="entry name" value="SLL0236 PROTEIN"/>
    <property type="match status" value="1"/>
</dbReference>
<organism evidence="14 15">
    <name type="scientific">Favolaschia claudopus</name>
    <dbReference type="NCBI Taxonomy" id="2862362"/>
    <lineage>
        <taxon>Eukaryota</taxon>
        <taxon>Fungi</taxon>
        <taxon>Dikarya</taxon>
        <taxon>Basidiomycota</taxon>
        <taxon>Agaricomycotina</taxon>
        <taxon>Agaricomycetes</taxon>
        <taxon>Agaricomycetidae</taxon>
        <taxon>Agaricales</taxon>
        <taxon>Marasmiineae</taxon>
        <taxon>Mycenaceae</taxon>
        <taxon>Favolaschia</taxon>
    </lineage>
</organism>
<protein>
    <submittedName>
        <fullName evidence="14">Zinc carboxypeptidase</fullName>
    </submittedName>
</protein>
<comment type="cofactor">
    <cofactor evidence="1">
        <name>Zn(2+)</name>
        <dbReference type="ChEBI" id="CHEBI:29105"/>
    </cofactor>
</comment>
<dbReference type="GO" id="GO:0008270">
    <property type="term" value="F:zinc ion binding"/>
    <property type="evidence" value="ECO:0007669"/>
    <property type="project" value="InterPro"/>
</dbReference>
<keyword evidence="9" id="KW-0482">Metalloprotease</keyword>
<dbReference type="Proteomes" id="UP001362999">
    <property type="component" value="Unassembled WGS sequence"/>
</dbReference>
<keyword evidence="7" id="KW-0378">Hydrolase</keyword>
<evidence type="ECO:0000256" key="7">
    <source>
        <dbReference type="ARBA" id="ARBA00022801"/>
    </source>
</evidence>